<dbReference type="EMBL" id="CP007139">
    <property type="protein sequence ID" value="AIE88048.1"/>
    <property type="molecule type" value="Genomic_DNA"/>
</dbReference>
<name>A0A068NX37_FIMGI</name>
<dbReference type="HOGENOM" id="CLU_1903583_0_0_0"/>
<sequence>MPHLVVLAVVGVAATGCTVRFKGVESFNSATTPVKYTSSLPAGTPGKWEGDPGGNGGIANGSGGLKAETPYGAGADPNSKEPINVGMDQPGKGIGQQAGEYHADPRPGFGQSNAPIAQPGPSDVNSLPARSGG</sequence>
<gene>
    <name evidence="2" type="ORF">OP10G_4680</name>
</gene>
<accession>A0A068NX37</accession>
<protein>
    <submittedName>
        <fullName evidence="2">Uncharacterized protein</fullName>
    </submittedName>
</protein>
<feature type="compositionally biased region" description="Polar residues" evidence="1">
    <location>
        <begin position="30"/>
        <end position="41"/>
    </location>
</feature>
<evidence type="ECO:0000313" key="2">
    <source>
        <dbReference type="EMBL" id="AIE88048.1"/>
    </source>
</evidence>
<proteinExistence type="predicted"/>
<organism evidence="2 3">
    <name type="scientific">Fimbriimonas ginsengisoli Gsoil 348</name>
    <dbReference type="NCBI Taxonomy" id="661478"/>
    <lineage>
        <taxon>Bacteria</taxon>
        <taxon>Bacillati</taxon>
        <taxon>Armatimonadota</taxon>
        <taxon>Fimbriimonadia</taxon>
        <taxon>Fimbriimonadales</taxon>
        <taxon>Fimbriimonadaceae</taxon>
        <taxon>Fimbriimonas</taxon>
    </lineage>
</organism>
<evidence type="ECO:0000256" key="1">
    <source>
        <dbReference type="SAM" id="MobiDB-lite"/>
    </source>
</evidence>
<evidence type="ECO:0000313" key="3">
    <source>
        <dbReference type="Proteomes" id="UP000027982"/>
    </source>
</evidence>
<dbReference type="AlphaFoldDB" id="A0A068NX37"/>
<reference evidence="2 3" key="1">
    <citation type="journal article" date="2014" name="PLoS ONE">
        <title>The first complete genome sequence of the class fimbriimonadia in the phylum armatimonadetes.</title>
        <authorList>
            <person name="Hu Z.Y."/>
            <person name="Wang Y.Z."/>
            <person name="Im W.T."/>
            <person name="Wang S.Y."/>
            <person name="Zhao G.P."/>
            <person name="Zheng H.J."/>
            <person name="Quan Z.X."/>
        </authorList>
    </citation>
    <scope>NUCLEOTIDE SEQUENCE [LARGE SCALE GENOMIC DNA]</scope>
    <source>
        <strain evidence="2">Gsoil 348</strain>
    </source>
</reference>
<feature type="region of interest" description="Disordered" evidence="1">
    <location>
        <begin position="30"/>
        <end position="133"/>
    </location>
</feature>
<dbReference type="STRING" id="661478.OP10G_4680"/>
<dbReference type="Proteomes" id="UP000027982">
    <property type="component" value="Chromosome"/>
</dbReference>
<keyword evidence="3" id="KW-1185">Reference proteome</keyword>
<dbReference type="KEGG" id="fgi:OP10G_4680"/>
<feature type="compositionally biased region" description="Gly residues" evidence="1">
    <location>
        <begin position="51"/>
        <end position="64"/>
    </location>
</feature>